<reference evidence="3 4" key="1">
    <citation type="submission" date="2019-10" db="EMBL/GenBank/DDBJ databases">
        <authorList>
            <person name="Palmer J.M."/>
        </authorList>
    </citation>
    <scope>NUCLEOTIDE SEQUENCE [LARGE SCALE GENOMIC DNA]</scope>
    <source>
        <strain evidence="3 4">TWF694</strain>
    </source>
</reference>
<feature type="chain" id="PRO_5043765670" evidence="2">
    <location>
        <begin position="21"/>
        <end position="250"/>
    </location>
</feature>
<name>A0AAV9XIE4_9PEZI</name>
<comment type="caution">
    <text evidence="3">The sequence shown here is derived from an EMBL/GenBank/DDBJ whole genome shotgun (WGS) entry which is preliminary data.</text>
</comment>
<feature type="compositionally biased region" description="Low complexity" evidence="1">
    <location>
        <begin position="111"/>
        <end position="137"/>
    </location>
</feature>
<keyword evidence="2" id="KW-0732">Signal</keyword>
<accession>A0AAV9XIE4</accession>
<evidence type="ECO:0000313" key="3">
    <source>
        <dbReference type="EMBL" id="KAK6541884.1"/>
    </source>
</evidence>
<sequence length="250" mass="26535">MKVKTSLFILSSSAVSVILAAPAIIGERQVEPALEARAATQQPLGSSVPEIHVGTEWYIQVGKDEKWIYLPDYIKEHKGQKVRLAGQTTEFTLCGDDTTDPKLKKTCDKLASTPAGSSSKSASPSSSGSVSHARPSPTSDAQPQLAKVNAPSSTASSAAKATSTPSSSTVKKWKCTQKWFGKAPFCGDNETCPQGWGLVRKDMSAGACDSDTKDRTITCEGSTGATCRHVPLVWNKGNMLLCQRCLPADS</sequence>
<dbReference type="Proteomes" id="UP001365542">
    <property type="component" value="Unassembled WGS sequence"/>
</dbReference>
<protein>
    <submittedName>
        <fullName evidence="3">Uncharacterized protein</fullName>
    </submittedName>
</protein>
<feature type="region of interest" description="Disordered" evidence="1">
    <location>
        <begin position="105"/>
        <end position="165"/>
    </location>
</feature>
<feature type="signal peptide" evidence="2">
    <location>
        <begin position="1"/>
        <end position="20"/>
    </location>
</feature>
<proteinExistence type="predicted"/>
<evidence type="ECO:0000256" key="1">
    <source>
        <dbReference type="SAM" id="MobiDB-lite"/>
    </source>
</evidence>
<keyword evidence="4" id="KW-1185">Reference proteome</keyword>
<evidence type="ECO:0000256" key="2">
    <source>
        <dbReference type="SAM" id="SignalP"/>
    </source>
</evidence>
<dbReference type="EMBL" id="JAVHJO010000003">
    <property type="protein sequence ID" value="KAK6541884.1"/>
    <property type="molecule type" value="Genomic_DNA"/>
</dbReference>
<dbReference type="AlphaFoldDB" id="A0AAV9XIE4"/>
<gene>
    <name evidence="3" type="ORF">TWF694_007661</name>
</gene>
<evidence type="ECO:0000313" key="4">
    <source>
        <dbReference type="Proteomes" id="UP001365542"/>
    </source>
</evidence>
<organism evidence="3 4">
    <name type="scientific">Orbilia ellipsospora</name>
    <dbReference type="NCBI Taxonomy" id="2528407"/>
    <lineage>
        <taxon>Eukaryota</taxon>
        <taxon>Fungi</taxon>
        <taxon>Dikarya</taxon>
        <taxon>Ascomycota</taxon>
        <taxon>Pezizomycotina</taxon>
        <taxon>Orbiliomycetes</taxon>
        <taxon>Orbiliales</taxon>
        <taxon>Orbiliaceae</taxon>
        <taxon>Orbilia</taxon>
    </lineage>
</organism>
<feature type="compositionally biased region" description="Low complexity" evidence="1">
    <location>
        <begin position="150"/>
        <end position="165"/>
    </location>
</feature>